<keyword evidence="2" id="KW-0677">Repeat</keyword>
<dbReference type="Pfam" id="PF03160">
    <property type="entry name" value="Calx-beta"/>
    <property type="match status" value="1"/>
</dbReference>
<dbReference type="OrthoDB" id="9805017at2"/>
<feature type="non-terminal residue" evidence="6">
    <location>
        <position position="2343"/>
    </location>
</feature>
<dbReference type="EMBL" id="VOOR01000061">
    <property type="protein sequence ID" value="TXB61395.1"/>
    <property type="molecule type" value="Genomic_DNA"/>
</dbReference>
<evidence type="ECO:0000256" key="1">
    <source>
        <dbReference type="ARBA" id="ARBA00022729"/>
    </source>
</evidence>
<evidence type="ECO:0000256" key="4">
    <source>
        <dbReference type="SAM" id="SignalP"/>
    </source>
</evidence>
<dbReference type="RefSeq" id="WP_147169211.1">
    <property type="nucleotide sequence ID" value="NZ_VOOR01000061.1"/>
</dbReference>
<evidence type="ECO:0000256" key="2">
    <source>
        <dbReference type="ARBA" id="ARBA00022737"/>
    </source>
</evidence>
<reference evidence="6 7" key="1">
    <citation type="submission" date="2019-08" db="EMBL/GenBank/DDBJ databases">
        <title>Genome of Phaeodactylibacter luteus.</title>
        <authorList>
            <person name="Bowman J.P."/>
        </authorList>
    </citation>
    <scope>NUCLEOTIDE SEQUENCE [LARGE SCALE GENOMIC DNA]</scope>
    <source>
        <strain evidence="6 7">KCTC 42180</strain>
    </source>
</reference>
<proteinExistence type="predicted"/>
<feature type="signal peptide" evidence="4">
    <location>
        <begin position="1"/>
        <end position="30"/>
    </location>
</feature>
<feature type="chain" id="PRO_5022690287" evidence="4">
    <location>
        <begin position="31"/>
        <end position="2343"/>
    </location>
</feature>
<dbReference type="PANTHER" id="PTHR24273:SF32">
    <property type="entry name" value="HYALIN"/>
    <property type="match status" value="1"/>
</dbReference>
<dbReference type="InterPro" id="IPR003410">
    <property type="entry name" value="HYR_dom"/>
</dbReference>
<keyword evidence="3" id="KW-0106">Calcium</keyword>
<dbReference type="Pfam" id="PF02494">
    <property type="entry name" value="HYR"/>
    <property type="match status" value="1"/>
</dbReference>
<dbReference type="Gene3D" id="2.60.40.10">
    <property type="entry name" value="Immunoglobulins"/>
    <property type="match status" value="2"/>
</dbReference>
<evidence type="ECO:0000259" key="5">
    <source>
        <dbReference type="PROSITE" id="PS50825"/>
    </source>
</evidence>
<dbReference type="SMART" id="SM00237">
    <property type="entry name" value="Calx_beta"/>
    <property type="match status" value="1"/>
</dbReference>
<evidence type="ECO:0000256" key="3">
    <source>
        <dbReference type="ARBA" id="ARBA00022837"/>
    </source>
</evidence>
<dbReference type="InterPro" id="IPR038081">
    <property type="entry name" value="CalX-like_sf"/>
</dbReference>
<keyword evidence="7" id="KW-1185">Reference proteome</keyword>
<name>A0A5C6RHM8_9BACT</name>
<feature type="domain" description="HYR" evidence="5">
    <location>
        <begin position="1384"/>
        <end position="1465"/>
    </location>
</feature>
<sequence>MKPKFAMHSALYAVLLYLSAAGLGASPLVAQVSTVEDFENEANPSTIFVEGGLNFSLSGSLVIRSCAACGSQGTSAYLETDFNGAPYAAGPVGTIFVPDGEAFVMEGLDLFLSTNGNINDSESGTVRFVGTRVDGTTVAAELTTLNDPLYSEGLSFTGTPLEGALLSALSIELIGSVNYLALDKFEFYSAPTTGVSFAVEAVILPEGQSGNQQFSFRVSRNSNTQANTVTVQTADGTAIAGQDYTSAGPTTLSFSAGGAFSQIFNVTVFGDEIFEQDEIFYVNLSAPTGGASLLLPQGRGVIQGDEEVCEDFEGESGSTFSEVLAFSATGYTTGDFAGFTRYMEGGSGSFTLTTPDRSFIFTQADFWTSSDSGNSFSGGNIQIVGTLAEGGTVVTTVTTVAPGGTDPGLPYDRISLQGTSLEGQALSSVAFNLQGGLNYVAIDNFKYAEVKGAPEVAVRSSTNTLLANGDSNIAIARGNDFGSVPQSGGAATLSFQIENAGELPLIISSVASNNPGFAISGLSGTTVQPAGSVSFEVSFDPGPGDCDSPQSAVIAIQSNDPNAPTFTFQVEAQPEDDIVPIVNCPGSIGPLVANSTCIGVAGDYTGNITASDNCASSLSITQSPIAGTELALGSTTMITLTATDDNNNSADCQYSLSVVDTTPPEVSGCSDIEVATDPGACTAIVNFAVSAVDNCSSVMVSQTQGLPSGSIFSLGITPVTIEYRDMASNLSTCTFSVTVEDNAPPELACPGPFVHTPNENCETVVPDVTILAGAVISSSTADFSGTQGQGNWSYGTYPAFDAGNFSLLPNYTGFVWNSPGSNLDFPQLDPNGGHPSLDNLNWAVRRWTSPFTGQVAVSGSFFDRDGNCGDGAHVRILKNGVQEYEYLNIPLASENYSFTLDVQAGDVLDFAIDPKFDASCDDTHFVAEISAVTGATAVDNCSSATLSQMPAAGTVVSGNTSIRLTASDALGNETFCDISLNLLDEEPPTASCKNFTLELDAIGQGVLLAGDINDGSSDNCGIGSLSSSPALFTCADIGMVTVALTVTDVNGNSSSCQATVTVVDHVNPTALCQPQTVFLDGTGAGSLTANDIDNGSGDACGLSGLSLDISSFGCADVGANTVELTATDVNGNSSSCQATVTVLDTISPTALCQPQTVFLDGTGAGSLTANDIDNGSGDACGLSGLSLDISSFGCADVGANTVELTATDVNGNSNSCQATVTVLDTISPTALCQPQTVFLDGTGAGSLTANDIDNGSGDACGLSGLSLDISSFGCADVGENTVELTATDVNGNSNSCQATVTVLDTISPTALCAIGIEIALDENGEAVIMASDVDGGSFDNCGIGFSTVQPNMVACNDAGSLAVELTVQDQNGNQSSCQANVMVVDNAPPVANCRDISVELNANGEAQITAAQIDNGSTDNCGVQMRALDQEQFSCFDLGQQNVMLTVTDAAMNSSTCNATVTVQNTAFPAACDLLSLSIQGTSEAGSPESGDGSAGNEREMLIGEIVTFRYTLNIPEGTEGAMAIATALPQGLSYLPGTVQFSTVADNSLLFNSNVVAGSPLIFELSDIQNNDSDANAEAIEVTFDAFVENIPAINAGSTLSVQGELSVGGAPFSSSEPRALRVGEPNLQMLLFQLDDYAGGAVTEGDAGDEYVYTVRLENTGSAPAYDVALEGMMPQEFAEQYGAIITTGPAGSGFTYDTGAGLWNFSWNEIGAGQSVSATIRFRVKGTVRPGDAWAGTIDVAYTSLPGVNTGERNGSDGPGGALNDYAVSGPLPTFTVPEPEVAKQVEHPSQVPVADFFGGSYSDSSSDPTTNIARFNPAVMEAAIGETFSYLVTATFPEGVTADFTMIDLVSPNGHTGGLQNRVLDMLSAEVIFVGSNLSGPGIEPLGTLFLVEDSNPSDGDGTRTQLWLGGGRDVVNTADNVEDDNDRYIIRITVRVDDEDEAGGGADDVPNVSNSDGNTAGNRLQYQWLNSDETQFTRNIVAPVEIAEPAIALEKEVISTNGLGSIVNGNLEDAFPGDEVTFRITVGNNGNATAYDWGISETLDTAALQIANVSSVNTNSTSGVLNGMFFVNIDALEPGESATITVEAVIKPTVALGGTYVNAANAIAKSQPSNGMDIRLYNASSQASVSIIDCLVSIAEVMVTDEGCPGAEDGIIMVSASSTTGNDLTYALTGPASATNSTGLFDDLPSGEYSVTVSDDGVAGCDASQMNIIIAAGVDNVAPTAICQNAVVQLDADGMGSVTASDIDNGSTDACGIASLMLDVTAFGCAEVGMNTVTLTVTDENSNVSMCTATVTVEDNVAPTAICQNAVVQLDADGMGSITASDIDNGSTDACGIS</sequence>
<dbReference type="Gene3D" id="2.60.40.2030">
    <property type="match status" value="1"/>
</dbReference>
<dbReference type="GO" id="GO:0007154">
    <property type="term" value="P:cell communication"/>
    <property type="evidence" value="ECO:0007669"/>
    <property type="project" value="InterPro"/>
</dbReference>
<dbReference type="PROSITE" id="PS50825">
    <property type="entry name" value="HYR"/>
    <property type="match status" value="2"/>
</dbReference>
<dbReference type="InterPro" id="IPR001434">
    <property type="entry name" value="OmcB-like_DUF11"/>
</dbReference>
<dbReference type="InterPro" id="IPR013783">
    <property type="entry name" value="Ig-like_fold"/>
</dbReference>
<dbReference type="GO" id="GO:0016020">
    <property type="term" value="C:membrane"/>
    <property type="evidence" value="ECO:0007669"/>
    <property type="project" value="InterPro"/>
</dbReference>
<dbReference type="PANTHER" id="PTHR24273">
    <property type="entry name" value="FI04643P-RELATED"/>
    <property type="match status" value="1"/>
</dbReference>
<dbReference type="InterPro" id="IPR003644">
    <property type="entry name" value="Calx_beta"/>
</dbReference>
<organism evidence="6 7">
    <name type="scientific">Phaeodactylibacter luteus</name>
    <dbReference type="NCBI Taxonomy" id="1564516"/>
    <lineage>
        <taxon>Bacteria</taxon>
        <taxon>Pseudomonadati</taxon>
        <taxon>Bacteroidota</taxon>
        <taxon>Saprospiria</taxon>
        <taxon>Saprospirales</taxon>
        <taxon>Haliscomenobacteraceae</taxon>
        <taxon>Phaeodactylibacter</taxon>
    </lineage>
</organism>
<dbReference type="SUPFAM" id="SSF141072">
    <property type="entry name" value="CalX-like"/>
    <property type="match status" value="1"/>
</dbReference>
<evidence type="ECO:0000313" key="6">
    <source>
        <dbReference type="EMBL" id="TXB61395.1"/>
    </source>
</evidence>
<protein>
    <submittedName>
        <fullName evidence="6">HYR domain-containing protein</fullName>
    </submittedName>
</protein>
<dbReference type="Pfam" id="PF01345">
    <property type="entry name" value="DUF11"/>
    <property type="match status" value="1"/>
</dbReference>
<accession>A0A5C6RHM8</accession>
<comment type="caution">
    <text evidence="6">The sequence shown here is derived from an EMBL/GenBank/DDBJ whole genome shotgun (WGS) entry which is preliminary data.</text>
</comment>
<gene>
    <name evidence="6" type="ORF">FRY97_19280</name>
</gene>
<keyword evidence="1 4" id="KW-0732">Signal</keyword>
<evidence type="ECO:0000313" key="7">
    <source>
        <dbReference type="Proteomes" id="UP000321580"/>
    </source>
</evidence>
<dbReference type="Proteomes" id="UP000321580">
    <property type="component" value="Unassembled WGS sequence"/>
</dbReference>
<feature type="domain" description="HYR" evidence="5">
    <location>
        <begin position="659"/>
        <end position="741"/>
    </location>
</feature>